<dbReference type="SUPFAM" id="SSF57903">
    <property type="entry name" value="FYVE/PHD zinc finger"/>
    <property type="match status" value="1"/>
</dbReference>
<dbReference type="SMART" id="SM00249">
    <property type="entry name" value="PHD"/>
    <property type="match status" value="1"/>
</dbReference>
<dbReference type="PROSITE" id="PS01359">
    <property type="entry name" value="ZF_PHD_1"/>
    <property type="match status" value="1"/>
</dbReference>
<dbReference type="CDD" id="cd15505">
    <property type="entry name" value="PHD_ING"/>
    <property type="match status" value="1"/>
</dbReference>
<evidence type="ECO:0000256" key="8">
    <source>
        <dbReference type="PROSITE-ProRule" id="PRU00146"/>
    </source>
</evidence>
<comment type="domain">
    <text evidence="9">The PHD-type zinc finger mediates the binding to H3K4me3.</text>
</comment>
<protein>
    <recommendedName>
        <fullName evidence="9">Inhibitor of growth protein</fullName>
    </recommendedName>
</protein>
<dbReference type="Proteomes" id="UP001153620">
    <property type="component" value="Chromosome 2"/>
</dbReference>
<feature type="compositionally biased region" description="Low complexity" evidence="10">
    <location>
        <begin position="125"/>
        <end position="144"/>
    </location>
</feature>
<evidence type="ECO:0000256" key="5">
    <source>
        <dbReference type="ARBA" id="ARBA00022833"/>
    </source>
</evidence>
<dbReference type="InterPro" id="IPR024610">
    <property type="entry name" value="ING_N_histone-binding"/>
</dbReference>
<keyword evidence="3 7" id="KW-0479">Metal-binding</keyword>
<feature type="compositionally biased region" description="Basic residues" evidence="10">
    <location>
        <begin position="200"/>
        <end position="209"/>
    </location>
</feature>
<feature type="binding site" evidence="7">
    <location>
        <position position="263"/>
    </location>
    <ligand>
        <name>Zn(2+)</name>
        <dbReference type="ChEBI" id="CHEBI:29105"/>
        <label>1</label>
    </ligand>
</feature>
<comment type="subcellular location">
    <subcellularLocation>
        <location evidence="1 9">Nucleus</location>
    </subcellularLocation>
</comment>
<accession>A0A9N9WSG1</accession>
<reference evidence="12" key="2">
    <citation type="submission" date="2022-10" db="EMBL/GenBank/DDBJ databases">
        <authorList>
            <consortium name="ENA_rothamsted_submissions"/>
            <consortium name="culmorum"/>
            <person name="King R."/>
        </authorList>
    </citation>
    <scope>NUCLEOTIDE SEQUENCE</scope>
</reference>
<comment type="subunit">
    <text evidence="9">Component of an histone acetyltransferase complex. Interacts with H3K4me3 and to a lesser extent with H3K4me2.</text>
</comment>
<feature type="binding site" evidence="7">
    <location>
        <position position="249"/>
    </location>
    <ligand>
        <name>Zn(2+)</name>
        <dbReference type="ChEBI" id="CHEBI:29105"/>
        <label>2</label>
    </ligand>
</feature>
<reference evidence="12" key="1">
    <citation type="submission" date="2022-01" db="EMBL/GenBank/DDBJ databases">
        <authorList>
            <person name="King R."/>
        </authorList>
    </citation>
    <scope>NUCLEOTIDE SEQUENCE</scope>
</reference>
<dbReference type="EMBL" id="OU895878">
    <property type="protein sequence ID" value="CAG9802397.1"/>
    <property type="molecule type" value="Genomic_DNA"/>
</dbReference>
<feature type="binding site" evidence="7">
    <location>
        <position position="260"/>
    </location>
    <ligand>
        <name>Zn(2+)</name>
        <dbReference type="ChEBI" id="CHEBI:29105"/>
        <label>1</label>
    </ligand>
</feature>
<evidence type="ECO:0000256" key="1">
    <source>
        <dbReference type="ARBA" id="ARBA00004123"/>
    </source>
</evidence>
<name>A0A9N9WSG1_9DIPT</name>
<gene>
    <name evidence="12" type="ORF">CHIRRI_LOCUS5308</name>
</gene>
<dbReference type="InterPro" id="IPR013083">
    <property type="entry name" value="Znf_RING/FYVE/PHD"/>
</dbReference>
<feature type="binding site" evidence="7">
    <location>
        <position position="276"/>
    </location>
    <ligand>
        <name>Zn(2+)</name>
        <dbReference type="ChEBI" id="CHEBI:29105"/>
        <label>2</label>
    </ligand>
</feature>
<dbReference type="InterPro" id="IPR001965">
    <property type="entry name" value="Znf_PHD"/>
</dbReference>
<dbReference type="PROSITE" id="PS50016">
    <property type="entry name" value="ZF_PHD_2"/>
    <property type="match status" value="1"/>
</dbReference>
<sequence length="300" mass="34096">MYDAGIFLKNYLDFVEEVPNYMQQLITKCREVDYKTKNLISEVQKMCDKMTTQSDKKSSLKMQQILVKITELKDEKIQLSQSLTSHIESRLKTVADSYQQNLVVKQERSPTPKSIPVSTIQQTATNSTKQTPTSPNPTPTISIPPECPEKTTKRVRKTRIDNLDVDLTDDSLLPPAKTIEKSQQATGNATKRASSTNATKKAKKRKPTKKQLAQSAQEAMDEVIQEEGITDETTYCICQQISYGEMIFCENDGCKIEWFHFSCVDLTAKPKGRWFCPQCRGDKPNVINKNLRKKQQESSI</sequence>
<evidence type="ECO:0000313" key="13">
    <source>
        <dbReference type="Proteomes" id="UP001153620"/>
    </source>
</evidence>
<feature type="compositionally biased region" description="Low complexity" evidence="10">
    <location>
        <begin position="188"/>
        <end position="199"/>
    </location>
</feature>
<dbReference type="InterPro" id="IPR019787">
    <property type="entry name" value="Znf_PHD-finger"/>
</dbReference>
<feature type="binding site" evidence="7">
    <location>
        <position position="279"/>
    </location>
    <ligand>
        <name>Zn(2+)</name>
        <dbReference type="ChEBI" id="CHEBI:29105"/>
        <label>2</label>
    </ligand>
</feature>
<keyword evidence="4 8" id="KW-0863">Zinc-finger</keyword>
<dbReference type="PANTHER" id="PTHR10333">
    <property type="entry name" value="INHIBITOR OF GROWTH PROTEIN"/>
    <property type="match status" value="1"/>
</dbReference>
<dbReference type="GO" id="GO:0008270">
    <property type="term" value="F:zinc ion binding"/>
    <property type="evidence" value="ECO:0007669"/>
    <property type="project" value="UniProtKB-KW"/>
</dbReference>
<dbReference type="Pfam" id="PF00628">
    <property type="entry name" value="PHD"/>
    <property type="match status" value="1"/>
</dbReference>
<feature type="domain" description="PHD-type" evidence="11">
    <location>
        <begin position="233"/>
        <end position="282"/>
    </location>
</feature>
<feature type="region of interest" description="Disordered" evidence="10">
    <location>
        <begin position="105"/>
        <end position="217"/>
    </location>
</feature>
<feature type="binding site" evidence="7">
    <location>
        <position position="236"/>
    </location>
    <ligand>
        <name>Zn(2+)</name>
        <dbReference type="ChEBI" id="CHEBI:29105"/>
        <label>1</label>
    </ligand>
</feature>
<dbReference type="Pfam" id="PF12998">
    <property type="entry name" value="ING"/>
    <property type="match status" value="1"/>
</dbReference>
<dbReference type="FunFam" id="3.30.40.10:FF:000021">
    <property type="entry name" value="Inhibitor of growth 2b"/>
    <property type="match status" value="1"/>
</dbReference>
<dbReference type="InterPro" id="IPR019786">
    <property type="entry name" value="Zinc_finger_PHD-type_CS"/>
</dbReference>
<evidence type="ECO:0000256" key="3">
    <source>
        <dbReference type="ARBA" id="ARBA00022723"/>
    </source>
</evidence>
<dbReference type="Gene3D" id="6.10.140.1740">
    <property type="match status" value="1"/>
</dbReference>
<keyword evidence="13" id="KW-1185">Reference proteome</keyword>
<proteinExistence type="inferred from homology"/>
<comment type="similarity">
    <text evidence="2 9">Belongs to the ING family.</text>
</comment>
<organism evidence="12 13">
    <name type="scientific">Chironomus riparius</name>
    <dbReference type="NCBI Taxonomy" id="315576"/>
    <lineage>
        <taxon>Eukaryota</taxon>
        <taxon>Metazoa</taxon>
        <taxon>Ecdysozoa</taxon>
        <taxon>Arthropoda</taxon>
        <taxon>Hexapoda</taxon>
        <taxon>Insecta</taxon>
        <taxon>Pterygota</taxon>
        <taxon>Neoptera</taxon>
        <taxon>Endopterygota</taxon>
        <taxon>Diptera</taxon>
        <taxon>Nematocera</taxon>
        <taxon>Chironomoidea</taxon>
        <taxon>Chironomidae</taxon>
        <taxon>Chironominae</taxon>
        <taxon>Chironomus</taxon>
    </lineage>
</organism>
<evidence type="ECO:0000259" key="11">
    <source>
        <dbReference type="PROSITE" id="PS50016"/>
    </source>
</evidence>
<evidence type="ECO:0000256" key="4">
    <source>
        <dbReference type="ARBA" id="ARBA00022771"/>
    </source>
</evidence>
<keyword evidence="9" id="KW-0156">Chromatin regulator</keyword>
<evidence type="ECO:0000256" key="7">
    <source>
        <dbReference type="PIRSR" id="PIRSR628651-51"/>
    </source>
</evidence>
<keyword evidence="5 7" id="KW-0862">Zinc</keyword>
<feature type="binding site" evidence="7">
    <location>
        <position position="254"/>
    </location>
    <ligand>
        <name>Zn(2+)</name>
        <dbReference type="ChEBI" id="CHEBI:29105"/>
        <label>2</label>
    </ligand>
</feature>
<feature type="compositionally biased region" description="Basic and acidic residues" evidence="10">
    <location>
        <begin position="147"/>
        <end position="162"/>
    </location>
</feature>
<dbReference type="GO" id="GO:0006325">
    <property type="term" value="P:chromatin organization"/>
    <property type="evidence" value="ECO:0007669"/>
    <property type="project" value="UniProtKB-KW"/>
</dbReference>
<dbReference type="OrthoDB" id="5411773at2759"/>
<evidence type="ECO:0000256" key="6">
    <source>
        <dbReference type="ARBA" id="ARBA00023242"/>
    </source>
</evidence>
<comment type="function">
    <text evidence="9">Component of an histone acetyltransferase complex.</text>
</comment>
<feature type="compositionally biased region" description="Polar residues" evidence="10">
    <location>
        <begin position="111"/>
        <end position="124"/>
    </location>
</feature>
<dbReference type="PANTHER" id="PTHR10333:SF89">
    <property type="entry name" value="INHIBITOR OF GROWTH PROTEIN"/>
    <property type="match status" value="1"/>
</dbReference>
<dbReference type="GO" id="GO:0045893">
    <property type="term" value="P:positive regulation of DNA-templated transcription"/>
    <property type="evidence" value="ECO:0007669"/>
    <property type="project" value="TreeGrafter"/>
</dbReference>
<dbReference type="AlphaFoldDB" id="A0A9N9WSG1"/>
<dbReference type="GO" id="GO:0005634">
    <property type="term" value="C:nucleus"/>
    <property type="evidence" value="ECO:0007669"/>
    <property type="project" value="UniProtKB-SubCell"/>
</dbReference>
<dbReference type="InterPro" id="IPR028651">
    <property type="entry name" value="ING_fam"/>
</dbReference>
<feature type="binding site" evidence="7">
    <location>
        <position position="238"/>
    </location>
    <ligand>
        <name>Zn(2+)</name>
        <dbReference type="ChEBI" id="CHEBI:29105"/>
        <label>1</label>
    </ligand>
</feature>
<dbReference type="InterPro" id="IPR011011">
    <property type="entry name" value="Znf_FYVE_PHD"/>
</dbReference>
<evidence type="ECO:0000256" key="2">
    <source>
        <dbReference type="ARBA" id="ARBA00010210"/>
    </source>
</evidence>
<dbReference type="SMART" id="SM01408">
    <property type="entry name" value="ING"/>
    <property type="match status" value="1"/>
</dbReference>
<evidence type="ECO:0000313" key="12">
    <source>
        <dbReference type="EMBL" id="CAG9802397.1"/>
    </source>
</evidence>
<keyword evidence="6 9" id="KW-0539">Nucleus</keyword>
<evidence type="ECO:0000256" key="10">
    <source>
        <dbReference type="SAM" id="MobiDB-lite"/>
    </source>
</evidence>
<dbReference type="Gene3D" id="3.30.40.10">
    <property type="entry name" value="Zinc/RING finger domain, C3HC4 (zinc finger)"/>
    <property type="match status" value="1"/>
</dbReference>
<evidence type="ECO:0000256" key="9">
    <source>
        <dbReference type="RuleBase" id="RU361213"/>
    </source>
</evidence>